<dbReference type="EMBL" id="BKCJ011804023">
    <property type="protein sequence ID" value="GFD54276.1"/>
    <property type="molecule type" value="Genomic_DNA"/>
</dbReference>
<name>A0A699X8W4_TANCI</name>
<feature type="region of interest" description="Disordered" evidence="1">
    <location>
        <begin position="35"/>
        <end position="57"/>
    </location>
</feature>
<reference evidence="2" key="1">
    <citation type="journal article" date="2019" name="Sci. Rep.">
        <title>Draft genome of Tanacetum cinerariifolium, the natural source of mosquito coil.</title>
        <authorList>
            <person name="Yamashiro T."/>
            <person name="Shiraishi A."/>
            <person name="Satake H."/>
            <person name="Nakayama K."/>
        </authorList>
    </citation>
    <scope>NUCLEOTIDE SEQUENCE</scope>
</reference>
<evidence type="ECO:0000313" key="2">
    <source>
        <dbReference type="EMBL" id="GFD54276.1"/>
    </source>
</evidence>
<organism evidence="2">
    <name type="scientific">Tanacetum cinerariifolium</name>
    <name type="common">Dalmatian daisy</name>
    <name type="synonym">Chrysanthemum cinerariifolium</name>
    <dbReference type="NCBI Taxonomy" id="118510"/>
    <lineage>
        <taxon>Eukaryota</taxon>
        <taxon>Viridiplantae</taxon>
        <taxon>Streptophyta</taxon>
        <taxon>Embryophyta</taxon>
        <taxon>Tracheophyta</taxon>
        <taxon>Spermatophyta</taxon>
        <taxon>Magnoliopsida</taxon>
        <taxon>eudicotyledons</taxon>
        <taxon>Gunneridae</taxon>
        <taxon>Pentapetalae</taxon>
        <taxon>asterids</taxon>
        <taxon>campanulids</taxon>
        <taxon>Asterales</taxon>
        <taxon>Asteraceae</taxon>
        <taxon>Asteroideae</taxon>
        <taxon>Anthemideae</taxon>
        <taxon>Anthemidinae</taxon>
        <taxon>Tanacetum</taxon>
    </lineage>
</organism>
<gene>
    <name evidence="2" type="ORF">Tci_926245</name>
</gene>
<dbReference type="AlphaFoldDB" id="A0A699X8W4"/>
<evidence type="ECO:0000256" key="1">
    <source>
        <dbReference type="SAM" id="MobiDB-lite"/>
    </source>
</evidence>
<sequence>VGFETSATVYLCGYLGDALPPDRVLVKDNQLARAAQQKRAGGGRRSPGAADQPRITA</sequence>
<feature type="non-terminal residue" evidence="2">
    <location>
        <position position="1"/>
    </location>
</feature>
<protein>
    <submittedName>
        <fullName evidence="2">Uncharacterized protein</fullName>
    </submittedName>
</protein>
<proteinExistence type="predicted"/>
<accession>A0A699X8W4</accession>
<comment type="caution">
    <text evidence="2">The sequence shown here is derived from an EMBL/GenBank/DDBJ whole genome shotgun (WGS) entry which is preliminary data.</text>
</comment>